<proteinExistence type="predicted"/>
<evidence type="ECO:0000313" key="1">
    <source>
        <dbReference type="EMBL" id="SVD00226.1"/>
    </source>
</evidence>
<protein>
    <submittedName>
        <fullName evidence="1">Uncharacterized protein</fullName>
    </submittedName>
</protein>
<gene>
    <name evidence="1" type="ORF">METZ01_LOCUS353080</name>
</gene>
<reference evidence="1" key="1">
    <citation type="submission" date="2018-05" db="EMBL/GenBank/DDBJ databases">
        <authorList>
            <person name="Lanie J.A."/>
            <person name="Ng W.-L."/>
            <person name="Kazmierczak K.M."/>
            <person name="Andrzejewski T.M."/>
            <person name="Davidsen T.M."/>
            <person name="Wayne K.J."/>
            <person name="Tettelin H."/>
            <person name="Glass J.I."/>
            <person name="Rusch D."/>
            <person name="Podicherti R."/>
            <person name="Tsui H.-C.T."/>
            <person name="Winkler M.E."/>
        </authorList>
    </citation>
    <scope>NUCLEOTIDE SEQUENCE</scope>
</reference>
<name>A0A382RRE4_9ZZZZ</name>
<sequence length="39" mass="4351">MMSWIDPCGVNVVRNKCIMSAIHGSVGAMEWERSVVPIF</sequence>
<dbReference type="EMBL" id="UINC01123627">
    <property type="protein sequence ID" value="SVD00226.1"/>
    <property type="molecule type" value="Genomic_DNA"/>
</dbReference>
<accession>A0A382RRE4</accession>
<dbReference type="AlphaFoldDB" id="A0A382RRE4"/>
<organism evidence="1">
    <name type="scientific">marine metagenome</name>
    <dbReference type="NCBI Taxonomy" id="408172"/>
    <lineage>
        <taxon>unclassified sequences</taxon>
        <taxon>metagenomes</taxon>
        <taxon>ecological metagenomes</taxon>
    </lineage>
</organism>